<proteinExistence type="predicted"/>
<keyword evidence="3" id="KW-1185">Reference proteome</keyword>
<name>A0A816EVR9_ADIRI</name>
<dbReference type="EMBL" id="CAJNOR010010158">
    <property type="protein sequence ID" value="CAF1651571.1"/>
    <property type="molecule type" value="Genomic_DNA"/>
</dbReference>
<dbReference type="Proteomes" id="UP000663828">
    <property type="component" value="Unassembled WGS sequence"/>
</dbReference>
<feature type="transmembrane region" description="Helical" evidence="1">
    <location>
        <begin position="44"/>
        <end position="66"/>
    </location>
</feature>
<evidence type="ECO:0000313" key="3">
    <source>
        <dbReference type="Proteomes" id="UP000663828"/>
    </source>
</evidence>
<keyword evidence="1" id="KW-0472">Membrane</keyword>
<feature type="non-terminal residue" evidence="2">
    <location>
        <position position="67"/>
    </location>
</feature>
<sequence length="67" mass="7482">MLKENASVYMESSVISVVTISMQNLESSGSSVKYFQLLLKRFGVMYMAIVITLGFIGNSISCYVFVR</sequence>
<organism evidence="2 3">
    <name type="scientific">Adineta ricciae</name>
    <name type="common">Rotifer</name>
    <dbReference type="NCBI Taxonomy" id="249248"/>
    <lineage>
        <taxon>Eukaryota</taxon>
        <taxon>Metazoa</taxon>
        <taxon>Spiralia</taxon>
        <taxon>Gnathifera</taxon>
        <taxon>Rotifera</taxon>
        <taxon>Eurotatoria</taxon>
        <taxon>Bdelloidea</taxon>
        <taxon>Adinetida</taxon>
        <taxon>Adinetidae</taxon>
        <taxon>Adineta</taxon>
    </lineage>
</organism>
<evidence type="ECO:0000313" key="2">
    <source>
        <dbReference type="EMBL" id="CAF1651571.1"/>
    </source>
</evidence>
<keyword evidence="1" id="KW-0812">Transmembrane</keyword>
<evidence type="ECO:0000256" key="1">
    <source>
        <dbReference type="SAM" id="Phobius"/>
    </source>
</evidence>
<protein>
    <submittedName>
        <fullName evidence="2">Uncharacterized protein</fullName>
    </submittedName>
</protein>
<comment type="caution">
    <text evidence="2">The sequence shown here is derived from an EMBL/GenBank/DDBJ whole genome shotgun (WGS) entry which is preliminary data.</text>
</comment>
<reference evidence="2" key="1">
    <citation type="submission" date="2021-02" db="EMBL/GenBank/DDBJ databases">
        <authorList>
            <person name="Nowell W R."/>
        </authorList>
    </citation>
    <scope>NUCLEOTIDE SEQUENCE</scope>
</reference>
<keyword evidence="1" id="KW-1133">Transmembrane helix</keyword>
<gene>
    <name evidence="2" type="ORF">XAT740_LOCUS55075</name>
</gene>
<dbReference type="AlphaFoldDB" id="A0A816EVR9"/>
<accession>A0A816EVR9</accession>